<evidence type="ECO:0000259" key="8">
    <source>
        <dbReference type="PROSITE" id="PS50222"/>
    </source>
</evidence>
<dbReference type="PROSITE" id="PS00018">
    <property type="entry name" value="EF_HAND_1"/>
    <property type="match status" value="1"/>
</dbReference>
<protein>
    <recommendedName>
        <fullName evidence="8">EF-hand domain-containing protein</fullName>
    </recommendedName>
</protein>
<feature type="transmembrane region" description="Helical" evidence="7">
    <location>
        <begin position="194"/>
        <end position="215"/>
    </location>
</feature>
<evidence type="ECO:0000256" key="2">
    <source>
        <dbReference type="ARBA" id="ARBA00022692"/>
    </source>
</evidence>
<dbReference type="PANTHER" id="PTHR31323:SF11">
    <property type="entry name" value="EF-HAND DOMAIN-CONTAINING PROTEIN"/>
    <property type="match status" value="1"/>
</dbReference>
<gene>
    <name evidence="9" type="ORF">M407DRAFT_243552</name>
</gene>
<keyword evidence="3" id="KW-0106">Calcium</keyword>
<feature type="region of interest" description="Disordered" evidence="6">
    <location>
        <begin position="293"/>
        <end position="371"/>
    </location>
</feature>
<dbReference type="EMBL" id="KN823018">
    <property type="protein sequence ID" value="KIO26807.1"/>
    <property type="molecule type" value="Genomic_DNA"/>
</dbReference>
<dbReference type="SMART" id="SM00054">
    <property type="entry name" value="EFh"/>
    <property type="match status" value="1"/>
</dbReference>
<keyword evidence="10" id="KW-1185">Reference proteome</keyword>
<dbReference type="GO" id="GO:0005262">
    <property type="term" value="F:calcium channel activity"/>
    <property type="evidence" value="ECO:0007669"/>
    <property type="project" value="TreeGrafter"/>
</dbReference>
<keyword evidence="4 7" id="KW-1133">Transmembrane helix</keyword>
<feature type="transmembrane region" description="Helical" evidence="7">
    <location>
        <begin position="522"/>
        <end position="540"/>
    </location>
</feature>
<dbReference type="Gene3D" id="2.30.30.60">
    <property type="match status" value="1"/>
</dbReference>
<accession>A0A0C3LZH4</accession>
<dbReference type="PROSITE" id="PS50222">
    <property type="entry name" value="EF_HAND_2"/>
    <property type="match status" value="1"/>
</dbReference>
<dbReference type="InterPro" id="IPR058650">
    <property type="entry name" value="Msy1/2-like"/>
</dbReference>
<reference evidence="10" key="2">
    <citation type="submission" date="2015-01" db="EMBL/GenBank/DDBJ databases">
        <title>Evolutionary Origins and Diversification of the Mycorrhizal Mutualists.</title>
        <authorList>
            <consortium name="DOE Joint Genome Institute"/>
            <consortium name="Mycorrhizal Genomics Consortium"/>
            <person name="Kohler A."/>
            <person name="Kuo A."/>
            <person name="Nagy L.G."/>
            <person name="Floudas D."/>
            <person name="Copeland A."/>
            <person name="Barry K.W."/>
            <person name="Cichocki N."/>
            <person name="Veneault-Fourrey C."/>
            <person name="LaButti K."/>
            <person name="Lindquist E.A."/>
            <person name="Lipzen A."/>
            <person name="Lundell T."/>
            <person name="Morin E."/>
            <person name="Murat C."/>
            <person name="Riley R."/>
            <person name="Ohm R."/>
            <person name="Sun H."/>
            <person name="Tunlid A."/>
            <person name="Henrissat B."/>
            <person name="Grigoriev I.V."/>
            <person name="Hibbett D.S."/>
            <person name="Martin F."/>
        </authorList>
    </citation>
    <scope>NUCLEOTIDE SEQUENCE [LARGE SCALE GENOMIC DNA]</scope>
    <source>
        <strain evidence="10">MUT 4182</strain>
    </source>
</reference>
<dbReference type="HOGENOM" id="CLU_014186_0_0_1"/>
<dbReference type="InterPro" id="IPR006685">
    <property type="entry name" value="MscS_channel_2nd"/>
</dbReference>
<dbReference type="Gene3D" id="1.10.238.10">
    <property type="entry name" value="EF-hand"/>
    <property type="match status" value="1"/>
</dbReference>
<name>A0A0C3LZH4_9AGAM</name>
<comment type="subcellular location">
    <subcellularLocation>
        <location evidence="1">Membrane</location>
    </subcellularLocation>
</comment>
<feature type="transmembrane region" description="Helical" evidence="7">
    <location>
        <begin position="235"/>
        <end position="253"/>
    </location>
</feature>
<feature type="region of interest" description="Disordered" evidence="6">
    <location>
        <begin position="1"/>
        <end position="77"/>
    </location>
</feature>
<dbReference type="InterPro" id="IPR023408">
    <property type="entry name" value="MscS_beta-dom_sf"/>
</dbReference>
<dbReference type="Pfam" id="PF25886">
    <property type="entry name" value="Msy1"/>
    <property type="match status" value="1"/>
</dbReference>
<keyword evidence="2 7" id="KW-0812">Transmembrane</keyword>
<sequence length="773" mass="85744">MSAAPKGGSPPRSASPTHLDFLPSKDPSPGSTLNPARPHAYQQHAATHPPLTSKKADSEATATDTDTDDTCSSDEFNWSDDEDAKSRRVAAEKKAKRGRAIWLAFKKLAPPVRTFLLAVIFGGIFVTPALLFIFVFRSSPARPHVVPWSLWIGISWAVACALSLIVDLFPRFLLWIIFVIYGKAPETFKTQLELFMAVSFWLKLALDVSGMWVALSLIRKILHPPGRYWTTINEIMQALFAATIILLAEKVFVRIIAIRFHQKALADRLLENRVALKVLDKLSNALPQFPIAAKKKKRRHSPGNSLDAGMKLGASAASSAQQTPDPSRPGTPELKVKGGANKKEYAVTKEGSADGTKLEPDGTSKVKRKKKGKAVTNVLVDQLVDLKDAIGQVALKDSKFNKEGEIGSLYSARRLAKQLFSTLSDVYPPRSHLIVEDFQPYFRTEADAKVAFAQFDKDNNGDISKKEMREAVQRIYRERKALSASLKDMSSAVSKLDAVMIGVAFIIILFVCLLIFNGSNDISSLIPLATIVLGFSFVFGNSAKTIFESLIFIFSTHVYDVGDLVLIDDYVLFVKEFGLFATTFRRVDGQEVVAPNSLLATAKLIHNVRRSGSMWESTNLQIGYETPLDIIEQLKVRLRQYMAENNREWGSPGVEIWIDNMKYQNSINLVIAIEHKNNWQDWGGRWARRGSFMKHLRSVLEELEIGYQMPLQPVSFHPSSMPPSWMNNNAPSSAPGGFGSAPMLNPLFGNAGLLPRDPMRTAAPGIQVSLDRF</sequence>
<dbReference type="SUPFAM" id="SSF50182">
    <property type="entry name" value="Sm-like ribonucleoproteins"/>
    <property type="match status" value="1"/>
</dbReference>
<feature type="transmembrane region" description="Helical" evidence="7">
    <location>
        <begin position="115"/>
        <end position="136"/>
    </location>
</feature>
<evidence type="ECO:0000256" key="7">
    <source>
        <dbReference type="SAM" id="Phobius"/>
    </source>
</evidence>
<dbReference type="Proteomes" id="UP000054248">
    <property type="component" value="Unassembled WGS sequence"/>
</dbReference>
<organism evidence="9 10">
    <name type="scientific">Tulasnella calospora MUT 4182</name>
    <dbReference type="NCBI Taxonomy" id="1051891"/>
    <lineage>
        <taxon>Eukaryota</taxon>
        <taxon>Fungi</taxon>
        <taxon>Dikarya</taxon>
        <taxon>Basidiomycota</taxon>
        <taxon>Agaricomycotina</taxon>
        <taxon>Agaricomycetes</taxon>
        <taxon>Cantharellales</taxon>
        <taxon>Tulasnellaceae</taxon>
        <taxon>Tulasnella</taxon>
    </lineage>
</organism>
<dbReference type="OrthoDB" id="544685at2759"/>
<dbReference type="InterPro" id="IPR018247">
    <property type="entry name" value="EF_Hand_1_Ca_BS"/>
</dbReference>
<dbReference type="SUPFAM" id="SSF47473">
    <property type="entry name" value="EF-hand"/>
    <property type="match status" value="1"/>
</dbReference>
<evidence type="ECO:0000256" key="3">
    <source>
        <dbReference type="ARBA" id="ARBA00022837"/>
    </source>
</evidence>
<dbReference type="PANTHER" id="PTHR31323">
    <property type="entry name" value="MECHANOSENSITIVE ION CHANNEL PROTEIN MSY2"/>
    <property type="match status" value="1"/>
</dbReference>
<evidence type="ECO:0000313" key="9">
    <source>
        <dbReference type="EMBL" id="KIO26807.1"/>
    </source>
</evidence>
<dbReference type="GO" id="GO:0006874">
    <property type="term" value="P:intracellular calcium ion homeostasis"/>
    <property type="evidence" value="ECO:0007669"/>
    <property type="project" value="TreeGrafter"/>
</dbReference>
<evidence type="ECO:0000256" key="6">
    <source>
        <dbReference type="SAM" id="MobiDB-lite"/>
    </source>
</evidence>
<dbReference type="InterPro" id="IPR010920">
    <property type="entry name" value="LSM_dom_sf"/>
</dbReference>
<evidence type="ECO:0000256" key="1">
    <source>
        <dbReference type="ARBA" id="ARBA00004370"/>
    </source>
</evidence>
<evidence type="ECO:0000256" key="4">
    <source>
        <dbReference type="ARBA" id="ARBA00022989"/>
    </source>
</evidence>
<dbReference type="GO" id="GO:0005509">
    <property type="term" value="F:calcium ion binding"/>
    <property type="evidence" value="ECO:0007669"/>
    <property type="project" value="InterPro"/>
</dbReference>
<evidence type="ECO:0000256" key="5">
    <source>
        <dbReference type="ARBA" id="ARBA00023136"/>
    </source>
</evidence>
<feature type="compositionally biased region" description="Polar residues" evidence="6">
    <location>
        <begin position="316"/>
        <end position="325"/>
    </location>
</feature>
<proteinExistence type="predicted"/>
<keyword evidence="5 7" id="KW-0472">Membrane</keyword>
<feature type="transmembrane region" description="Helical" evidence="7">
    <location>
        <begin position="496"/>
        <end position="516"/>
    </location>
</feature>
<feature type="transmembrane region" description="Helical" evidence="7">
    <location>
        <begin position="156"/>
        <end position="182"/>
    </location>
</feature>
<evidence type="ECO:0000313" key="10">
    <source>
        <dbReference type="Proteomes" id="UP000054248"/>
    </source>
</evidence>
<dbReference type="InterPro" id="IPR002048">
    <property type="entry name" value="EF_hand_dom"/>
</dbReference>
<dbReference type="Pfam" id="PF00924">
    <property type="entry name" value="MS_channel_2nd"/>
    <property type="match status" value="1"/>
</dbReference>
<dbReference type="GO" id="GO:0016020">
    <property type="term" value="C:membrane"/>
    <property type="evidence" value="ECO:0007669"/>
    <property type="project" value="UniProtKB-SubCell"/>
</dbReference>
<dbReference type="InterPro" id="IPR011992">
    <property type="entry name" value="EF-hand-dom_pair"/>
</dbReference>
<reference evidence="9 10" key="1">
    <citation type="submission" date="2014-04" db="EMBL/GenBank/DDBJ databases">
        <authorList>
            <consortium name="DOE Joint Genome Institute"/>
            <person name="Kuo A."/>
            <person name="Girlanda M."/>
            <person name="Perotto S."/>
            <person name="Kohler A."/>
            <person name="Nagy L.G."/>
            <person name="Floudas D."/>
            <person name="Copeland A."/>
            <person name="Barry K.W."/>
            <person name="Cichocki N."/>
            <person name="Veneault-Fourrey C."/>
            <person name="LaButti K."/>
            <person name="Lindquist E.A."/>
            <person name="Lipzen A."/>
            <person name="Lundell T."/>
            <person name="Morin E."/>
            <person name="Murat C."/>
            <person name="Sun H."/>
            <person name="Tunlid A."/>
            <person name="Henrissat B."/>
            <person name="Grigoriev I.V."/>
            <person name="Hibbett D.S."/>
            <person name="Martin F."/>
            <person name="Nordberg H.P."/>
            <person name="Cantor M.N."/>
            <person name="Hua S.X."/>
        </authorList>
    </citation>
    <scope>NUCLEOTIDE SEQUENCE [LARGE SCALE GENOMIC DNA]</scope>
    <source>
        <strain evidence="9 10">MUT 4182</strain>
    </source>
</reference>
<feature type="domain" description="EF-hand" evidence="8">
    <location>
        <begin position="443"/>
        <end position="478"/>
    </location>
</feature>
<dbReference type="AlphaFoldDB" id="A0A0C3LZH4"/>
<feature type="compositionally biased region" description="Acidic residues" evidence="6">
    <location>
        <begin position="65"/>
        <end position="77"/>
    </location>
</feature>